<gene>
    <name evidence="3" type="ORF">PCAL00307_LOCUS4587</name>
</gene>
<evidence type="ECO:0000313" key="3">
    <source>
        <dbReference type="EMBL" id="CAE0689153.1"/>
    </source>
</evidence>
<feature type="signal peptide" evidence="1">
    <location>
        <begin position="1"/>
        <end position="19"/>
    </location>
</feature>
<accession>A0A7S4E3Z7</accession>
<dbReference type="InterPro" id="IPR005114">
    <property type="entry name" value="Helicase_assoc"/>
</dbReference>
<dbReference type="Gene3D" id="6.10.140.530">
    <property type="match status" value="3"/>
</dbReference>
<dbReference type="Pfam" id="PF03457">
    <property type="entry name" value="HA"/>
    <property type="match status" value="3"/>
</dbReference>
<dbReference type="PANTHER" id="PTHR33418">
    <property type="entry name" value="HELICASE-ASSOCIATED"/>
    <property type="match status" value="1"/>
</dbReference>
<evidence type="ECO:0000256" key="1">
    <source>
        <dbReference type="SAM" id="SignalP"/>
    </source>
</evidence>
<dbReference type="AlphaFoldDB" id="A0A7S4E3Z7"/>
<dbReference type="EMBL" id="HBIW01005564">
    <property type="protein sequence ID" value="CAE0689153.1"/>
    <property type="molecule type" value="Transcribed_RNA"/>
</dbReference>
<evidence type="ECO:0000259" key="2">
    <source>
        <dbReference type="Pfam" id="PF03457"/>
    </source>
</evidence>
<reference evidence="3" key="1">
    <citation type="submission" date="2021-01" db="EMBL/GenBank/DDBJ databases">
        <authorList>
            <person name="Corre E."/>
            <person name="Pelletier E."/>
            <person name="Niang G."/>
            <person name="Scheremetjew M."/>
            <person name="Finn R."/>
            <person name="Kale V."/>
            <person name="Holt S."/>
            <person name="Cochrane G."/>
            <person name="Meng A."/>
            <person name="Brown T."/>
            <person name="Cohen L."/>
        </authorList>
    </citation>
    <scope>NUCLEOTIDE SEQUENCE</scope>
    <source>
        <strain evidence="3">CCMP1756</strain>
    </source>
</reference>
<sequence length="418" mass="46718">MHWCAAAAVLACAAAFAPARTPKISAVVCRELAASKEQGADDDDWRRLANSKDAAADVFLSWAAEDPGLGACLRTLNLRRGRFGGDVPPTLWPVQLRRKLARGLGRRGRARSARRAAWAGANATSLELSWRDLRAAYAEREAVVRNVNGAAEDLAGSWVYHLGLLQAYAQNHDSARPPASYVAPCGARLGRWLADQRSLDKSGRLAPARRQQLELIGGDVSPLAAHSERRWRRACLSLWRFRRREGHARVKRAHVDEDGFRLGGWLVEQRKKYDEGTLPPKRARALETLGVSFERPRDAAWRRHFEALEKRADATGLADAPARLVTEDGLKLGQWVAKQRKLRREGVLDPDRERRLSSIRFVWAPRDAVSRDAAYAVALAAFVAREGHDRVPKRHRELGLGLGEWMYRRRRQAVAAGE</sequence>
<feature type="chain" id="PRO_5030640730" description="Helicase-associated domain-containing protein" evidence="1">
    <location>
        <begin position="20"/>
        <end position="418"/>
    </location>
</feature>
<keyword evidence="1" id="KW-0732">Signal</keyword>
<protein>
    <recommendedName>
        <fullName evidence="2">Helicase-associated domain-containing protein</fullName>
    </recommendedName>
</protein>
<feature type="domain" description="Helicase-associated" evidence="2">
    <location>
        <begin position="228"/>
        <end position="291"/>
    </location>
</feature>
<name>A0A7S4E3Z7_9STRA</name>
<proteinExistence type="predicted"/>
<organism evidence="3">
    <name type="scientific">Pelagomonas calceolata</name>
    <dbReference type="NCBI Taxonomy" id="35677"/>
    <lineage>
        <taxon>Eukaryota</taxon>
        <taxon>Sar</taxon>
        <taxon>Stramenopiles</taxon>
        <taxon>Ochrophyta</taxon>
        <taxon>Pelagophyceae</taxon>
        <taxon>Pelagomonadales</taxon>
        <taxon>Pelagomonadaceae</taxon>
        <taxon>Pelagomonas</taxon>
    </lineage>
</organism>
<dbReference type="PANTHER" id="PTHR33418:SF1">
    <property type="entry name" value="HELICASE-ASSOCIATED DOMAIN-CONTAINING PROTEIN"/>
    <property type="match status" value="1"/>
</dbReference>
<feature type="domain" description="Helicase-associated" evidence="2">
    <location>
        <begin position="298"/>
        <end position="361"/>
    </location>
</feature>
<feature type="domain" description="Helicase-associated" evidence="2">
    <location>
        <begin position="157"/>
        <end position="217"/>
    </location>
</feature>